<name>A0A6L2LV71_TANCI</name>
<accession>A0A6L2LV71</accession>
<protein>
    <recommendedName>
        <fullName evidence="2">Retrovirus-related Pol polyprotein from transposon TNT 1-94-like beta-barrel domain-containing protein</fullName>
    </recommendedName>
</protein>
<feature type="compositionally biased region" description="Basic and acidic residues" evidence="1">
    <location>
        <begin position="492"/>
        <end position="504"/>
    </location>
</feature>
<reference evidence="3" key="1">
    <citation type="journal article" date="2019" name="Sci. Rep.">
        <title>Draft genome of Tanacetum cinerariifolium, the natural source of mosquito coil.</title>
        <authorList>
            <person name="Yamashiro T."/>
            <person name="Shiraishi A."/>
            <person name="Satake H."/>
            <person name="Nakayama K."/>
        </authorList>
    </citation>
    <scope>NUCLEOTIDE SEQUENCE</scope>
</reference>
<evidence type="ECO:0000313" key="3">
    <source>
        <dbReference type="EMBL" id="GEU64045.1"/>
    </source>
</evidence>
<feature type="region of interest" description="Disordered" evidence="1">
    <location>
        <begin position="487"/>
        <end position="528"/>
    </location>
</feature>
<evidence type="ECO:0000259" key="2">
    <source>
        <dbReference type="Pfam" id="PF22936"/>
    </source>
</evidence>
<evidence type="ECO:0000256" key="1">
    <source>
        <dbReference type="SAM" id="MobiDB-lite"/>
    </source>
</evidence>
<comment type="caution">
    <text evidence="3">The sequence shown here is derived from an EMBL/GenBank/DDBJ whole genome shotgun (WGS) entry which is preliminary data.</text>
</comment>
<sequence>MDTRHEITLSKGDKLLKSSSLPDSDQNKPLNKPQSLGRFVVANFNEVTYRLSLDSGDKIEVTHSKDHEILGVPVGGYSLFLSVHRPVEHEFVTLWVSQFYPKFVKDIRVNDITSKLVLFLEVDFLFKVNFLTLFTNTMGMVDGLDCLDVVRCLREDCIIPYIDWCSKHMTGNRALLTSFVEKFLGTVRFGNNDFVVIAGYGDIQVAQKKVKTAFENADSSSRAELIPSKIILAYAAIFVKTGVLQIGISAMVIENKVVNRVISSPNHPTTNIEDAFSSNFPDYTTASPIYLPASPGNISPDPPNNLSKYLLASLAIPPFHDMQAYNAVANKPPIPLQDPIAPPKILTLSPMPPKRKSTSEASAMTHAAIRKLVADSVAIALEAQAATMASTSNPNSNSGPRKTPVARNNCAKKNKLKFAINTLTEEALFWCNSFAQHIGVKEAYKITRSKFKRLLIKKYCSHTEIKKMKEAITMTQKLIEQVMKHNSVQETNNHKQNLEDRRNTTNDNNNNNYRNNNHSNDNHQQQNRKQETFMTYTDTNGYTGNRPLYERCTLHHIGPCTVKCQTYNKIGHLMKNDRNKGPSTIRLDPSYSF</sequence>
<feature type="region of interest" description="Disordered" evidence="1">
    <location>
        <begin position="388"/>
        <end position="408"/>
    </location>
</feature>
<gene>
    <name evidence="3" type="ORF">Tci_036023</name>
</gene>
<feature type="domain" description="Retrovirus-related Pol polyprotein from transposon TNT 1-94-like beta-barrel" evidence="2">
    <location>
        <begin position="165"/>
        <end position="209"/>
    </location>
</feature>
<dbReference type="InterPro" id="IPR054722">
    <property type="entry name" value="PolX-like_BBD"/>
</dbReference>
<feature type="region of interest" description="Disordered" evidence="1">
    <location>
        <begin position="574"/>
        <end position="593"/>
    </location>
</feature>
<feature type="compositionally biased region" description="Low complexity" evidence="1">
    <location>
        <begin position="505"/>
        <end position="527"/>
    </location>
</feature>
<proteinExistence type="predicted"/>
<dbReference type="EMBL" id="BKCJ010004954">
    <property type="protein sequence ID" value="GEU64045.1"/>
    <property type="molecule type" value="Genomic_DNA"/>
</dbReference>
<dbReference type="AlphaFoldDB" id="A0A6L2LV71"/>
<feature type="compositionally biased region" description="Polar residues" evidence="1">
    <location>
        <begin position="388"/>
        <end position="400"/>
    </location>
</feature>
<feature type="region of interest" description="Disordered" evidence="1">
    <location>
        <begin position="1"/>
        <end position="32"/>
    </location>
</feature>
<organism evidence="3">
    <name type="scientific">Tanacetum cinerariifolium</name>
    <name type="common">Dalmatian daisy</name>
    <name type="synonym">Chrysanthemum cinerariifolium</name>
    <dbReference type="NCBI Taxonomy" id="118510"/>
    <lineage>
        <taxon>Eukaryota</taxon>
        <taxon>Viridiplantae</taxon>
        <taxon>Streptophyta</taxon>
        <taxon>Embryophyta</taxon>
        <taxon>Tracheophyta</taxon>
        <taxon>Spermatophyta</taxon>
        <taxon>Magnoliopsida</taxon>
        <taxon>eudicotyledons</taxon>
        <taxon>Gunneridae</taxon>
        <taxon>Pentapetalae</taxon>
        <taxon>asterids</taxon>
        <taxon>campanulids</taxon>
        <taxon>Asterales</taxon>
        <taxon>Asteraceae</taxon>
        <taxon>Asteroideae</taxon>
        <taxon>Anthemideae</taxon>
        <taxon>Anthemidinae</taxon>
        <taxon>Tanacetum</taxon>
    </lineage>
</organism>
<feature type="compositionally biased region" description="Basic and acidic residues" evidence="1">
    <location>
        <begin position="1"/>
        <end position="16"/>
    </location>
</feature>
<dbReference type="Pfam" id="PF22936">
    <property type="entry name" value="Pol_BBD"/>
    <property type="match status" value="1"/>
</dbReference>